<comment type="function">
    <text evidence="10">Protein associated with the U5 snRNP, during its maturation and its post-splicing recycling and which is required for spliceosomal tri-snRNP complex assembly in the nucleus. Has a molecular sequestering activity and transiently hinders SNRNP200 binding sites for constitutive splicing factors that intervene later during the assembly of the spliceosome and splicing. Together with its molecular sequestering activity, may also function as a molecular adapter and placeholder, coordinating the assembly of the U5 snRNP and its association with the U4/U6 di-snRNP.</text>
</comment>
<evidence type="ECO:0000256" key="9">
    <source>
        <dbReference type="ARBA" id="ARBA00035304"/>
    </source>
</evidence>
<feature type="region of interest" description="Disordered" evidence="11">
    <location>
        <begin position="329"/>
        <end position="365"/>
    </location>
</feature>
<gene>
    <name evidence="12" type="ORF">NTEN_LOCUS3886</name>
</gene>
<evidence type="ECO:0000256" key="6">
    <source>
        <dbReference type="ARBA" id="ARBA00022728"/>
    </source>
</evidence>
<dbReference type="GO" id="GO:0005737">
    <property type="term" value="C:cytoplasm"/>
    <property type="evidence" value="ECO:0007669"/>
    <property type="project" value="UniProtKB-SubCell"/>
</dbReference>
<evidence type="ECO:0000313" key="12">
    <source>
        <dbReference type="EMBL" id="CAA9997592.1"/>
    </source>
</evidence>
<comment type="similarity">
    <text evidence="3">Belongs to the TSSC4 family.</text>
</comment>
<dbReference type="InterPro" id="IPR029338">
    <property type="entry name" value="TSSC4"/>
</dbReference>
<dbReference type="PANTHER" id="PTHR13445">
    <property type="entry name" value="TUMOR SUPPRESSING SUBTRANSFERABLE CANDIDATE 4 TSSC4"/>
    <property type="match status" value="1"/>
</dbReference>
<keyword evidence="5" id="KW-0507">mRNA processing</keyword>
<dbReference type="Pfam" id="PF15264">
    <property type="entry name" value="TSSC4"/>
    <property type="match status" value="1"/>
</dbReference>
<feature type="compositionally biased region" description="Basic and acidic residues" evidence="11">
    <location>
        <begin position="118"/>
        <end position="137"/>
    </location>
</feature>
<proteinExistence type="inferred from homology"/>
<keyword evidence="7" id="KW-0508">mRNA splicing</keyword>
<evidence type="ECO:0000256" key="7">
    <source>
        <dbReference type="ARBA" id="ARBA00023187"/>
    </source>
</evidence>
<dbReference type="PANTHER" id="PTHR13445:SF3">
    <property type="entry name" value="U5 SMALL NUCLEAR RIBONUCLEOPROTEIN TSSC4"/>
    <property type="match status" value="1"/>
</dbReference>
<keyword evidence="4" id="KW-0963">Cytoplasm</keyword>
<sequence length="381" mass="43147">MFPQLEIQRMNSVKLTLKKAVEASGDFKAGAHQSTENHIGPHQRPQGQLSRRSITLTKRRTSWNQQPRPSRFQPSKSRLPRHGHYISPYEEREEKNSINGQLRNWRKNATDTVSPERAQSRLNRESQSERPDTRTREAPSVAKSTMKLPGDNFYLDGNDGFSDRQKNVFAELDRIGSTQPENRYVQRDDEFRERRLVVSAGRKSTRQFAGQESLFKSEAEPSRRRSAGASLSFVPDFVKHPTKWRKYHLGDDVMSERTNQRAAMSFLAEIRQRKSEDGAGPSMPPPPVKFNRHVKGGESSKSAGPVDAIDKPTFVDGKLTMPEYVVGAEKKKPKAKKSGPIAAGTAVKLGHLDGDDDESGGEYKTKRRTYIYEKDAILRLD</sequence>
<dbReference type="OrthoDB" id="1906282at2759"/>
<feature type="region of interest" description="Disordered" evidence="11">
    <location>
        <begin position="273"/>
        <end position="312"/>
    </location>
</feature>
<evidence type="ECO:0000256" key="10">
    <source>
        <dbReference type="ARBA" id="ARBA00045970"/>
    </source>
</evidence>
<evidence type="ECO:0000256" key="11">
    <source>
        <dbReference type="SAM" id="MobiDB-lite"/>
    </source>
</evidence>
<accession>A0A6H5G6K9</accession>
<name>A0A6H5G6K9_9HEMI</name>
<keyword evidence="13" id="KW-1185">Reference proteome</keyword>
<dbReference type="Proteomes" id="UP000479000">
    <property type="component" value="Unassembled WGS sequence"/>
</dbReference>
<dbReference type="AlphaFoldDB" id="A0A6H5G6K9"/>
<evidence type="ECO:0000256" key="2">
    <source>
        <dbReference type="ARBA" id="ARBA00004496"/>
    </source>
</evidence>
<organism evidence="12 13">
    <name type="scientific">Nesidiocoris tenuis</name>
    <dbReference type="NCBI Taxonomy" id="355587"/>
    <lineage>
        <taxon>Eukaryota</taxon>
        <taxon>Metazoa</taxon>
        <taxon>Ecdysozoa</taxon>
        <taxon>Arthropoda</taxon>
        <taxon>Hexapoda</taxon>
        <taxon>Insecta</taxon>
        <taxon>Pterygota</taxon>
        <taxon>Neoptera</taxon>
        <taxon>Paraneoptera</taxon>
        <taxon>Hemiptera</taxon>
        <taxon>Heteroptera</taxon>
        <taxon>Panheteroptera</taxon>
        <taxon>Cimicomorpha</taxon>
        <taxon>Miridae</taxon>
        <taxon>Dicyphina</taxon>
        <taxon>Nesidiocoris</taxon>
    </lineage>
</organism>
<feature type="compositionally biased region" description="Polar residues" evidence="11">
    <location>
        <begin position="45"/>
        <end position="76"/>
    </location>
</feature>
<feature type="region of interest" description="Disordered" evidence="11">
    <location>
        <begin position="207"/>
        <end position="227"/>
    </location>
</feature>
<dbReference type="GO" id="GO:0005681">
    <property type="term" value="C:spliceosomal complex"/>
    <property type="evidence" value="ECO:0007669"/>
    <property type="project" value="UniProtKB-KW"/>
</dbReference>
<dbReference type="EMBL" id="CADCXU010005889">
    <property type="protein sequence ID" value="CAA9997592.1"/>
    <property type="molecule type" value="Genomic_DNA"/>
</dbReference>
<evidence type="ECO:0000256" key="1">
    <source>
        <dbReference type="ARBA" id="ARBA00004123"/>
    </source>
</evidence>
<evidence type="ECO:0000256" key="4">
    <source>
        <dbReference type="ARBA" id="ARBA00022490"/>
    </source>
</evidence>
<comment type="subcellular location">
    <subcellularLocation>
        <location evidence="2">Cytoplasm</location>
    </subcellularLocation>
    <subcellularLocation>
        <location evidence="1">Nucleus</location>
    </subcellularLocation>
</comment>
<keyword evidence="6" id="KW-0747">Spliceosome</keyword>
<reference evidence="12 13" key="1">
    <citation type="submission" date="2020-02" db="EMBL/GenBank/DDBJ databases">
        <authorList>
            <person name="Ferguson B K."/>
        </authorList>
    </citation>
    <scope>NUCLEOTIDE SEQUENCE [LARGE SCALE GENOMIC DNA]</scope>
</reference>
<evidence type="ECO:0000256" key="8">
    <source>
        <dbReference type="ARBA" id="ARBA00023242"/>
    </source>
</evidence>
<protein>
    <recommendedName>
        <fullName evidence="9">U5 small nuclear ribonucleoprotein TSSC4</fullName>
    </recommendedName>
</protein>
<dbReference type="GO" id="GO:0008380">
    <property type="term" value="P:RNA splicing"/>
    <property type="evidence" value="ECO:0007669"/>
    <property type="project" value="UniProtKB-KW"/>
</dbReference>
<dbReference type="GO" id="GO:0006397">
    <property type="term" value="P:mRNA processing"/>
    <property type="evidence" value="ECO:0007669"/>
    <property type="project" value="UniProtKB-KW"/>
</dbReference>
<keyword evidence="8" id="KW-0539">Nucleus</keyword>
<evidence type="ECO:0000256" key="3">
    <source>
        <dbReference type="ARBA" id="ARBA00010362"/>
    </source>
</evidence>
<evidence type="ECO:0000313" key="13">
    <source>
        <dbReference type="Proteomes" id="UP000479000"/>
    </source>
</evidence>
<feature type="region of interest" description="Disordered" evidence="11">
    <location>
        <begin position="26"/>
        <end position="151"/>
    </location>
</feature>
<evidence type="ECO:0000256" key="5">
    <source>
        <dbReference type="ARBA" id="ARBA00022664"/>
    </source>
</evidence>